<feature type="transmembrane region" description="Helical" evidence="2">
    <location>
        <begin position="9"/>
        <end position="27"/>
    </location>
</feature>
<dbReference type="Proteomes" id="UP001500058">
    <property type="component" value="Unassembled WGS sequence"/>
</dbReference>
<sequence>MPRPNPAQLAYGSATVILSALVMLLVTQARSGAGIAAVAGAALALGLVVAVRVPAGRAAHRSRPVPGGVPGQRGADRAGTGRRLPQPSVRR</sequence>
<dbReference type="RefSeq" id="WP_344630820.1">
    <property type="nucleotide sequence ID" value="NZ_BAAATJ010000008.1"/>
</dbReference>
<evidence type="ECO:0000313" key="3">
    <source>
        <dbReference type="EMBL" id="GAA2396511.1"/>
    </source>
</evidence>
<keyword evidence="2" id="KW-0812">Transmembrane</keyword>
<evidence type="ECO:0000256" key="1">
    <source>
        <dbReference type="SAM" id="MobiDB-lite"/>
    </source>
</evidence>
<protein>
    <recommendedName>
        <fullName evidence="5">Secreted protein</fullName>
    </recommendedName>
</protein>
<keyword evidence="2" id="KW-1133">Transmembrane helix</keyword>
<keyword evidence="2" id="KW-0472">Membrane</keyword>
<keyword evidence="4" id="KW-1185">Reference proteome</keyword>
<comment type="caution">
    <text evidence="3">The sequence shown here is derived from an EMBL/GenBank/DDBJ whole genome shotgun (WGS) entry which is preliminary data.</text>
</comment>
<feature type="transmembrane region" description="Helical" evidence="2">
    <location>
        <begin position="33"/>
        <end position="53"/>
    </location>
</feature>
<evidence type="ECO:0008006" key="5">
    <source>
        <dbReference type="Google" id="ProtNLM"/>
    </source>
</evidence>
<feature type="region of interest" description="Disordered" evidence="1">
    <location>
        <begin position="59"/>
        <end position="91"/>
    </location>
</feature>
<organism evidence="3 4">
    <name type="scientific">Streptomyces glaucosporus</name>
    <dbReference type="NCBI Taxonomy" id="284044"/>
    <lineage>
        <taxon>Bacteria</taxon>
        <taxon>Bacillati</taxon>
        <taxon>Actinomycetota</taxon>
        <taxon>Actinomycetes</taxon>
        <taxon>Kitasatosporales</taxon>
        <taxon>Streptomycetaceae</taxon>
        <taxon>Streptomyces</taxon>
    </lineage>
</organism>
<reference evidence="4" key="1">
    <citation type="journal article" date="2019" name="Int. J. Syst. Evol. Microbiol.">
        <title>The Global Catalogue of Microorganisms (GCM) 10K type strain sequencing project: providing services to taxonomists for standard genome sequencing and annotation.</title>
        <authorList>
            <consortium name="The Broad Institute Genomics Platform"/>
            <consortium name="The Broad Institute Genome Sequencing Center for Infectious Disease"/>
            <person name="Wu L."/>
            <person name="Ma J."/>
        </authorList>
    </citation>
    <scope>NUCLEOTIDE SEQUENCE [LARGE SCALE GENOMIC DNA]</scope>
    <source>
        <strain evidence="4">JCM 6921</strain>
    </source>
</reference>
<dbReference type="EMBL" id="BAAATJ010000008">
    <property type="protein sequence ID" value="GAA2396511.1"/>
    <property type="molecule type" value="Genomic_DNA"/>
</dbReference>
<evidence type="ECO:0000313" key="4">
    <source>
        <dbReference type="Proteomes" id="UP001500058"/>
    </source>
</evidence>
<accession>A0ABP5VAT0</accession>
<name>A0ABP5VAT0_9ACTN</name>
<gene>
    <name evidence="3" type="ORF">GCM10010420_22790</name>
</gene>
<evidence type="ECO:0000256" key="2">
    <source>
        <dbReference type="SAM" id="Phobius"/>
    </source>
</evidence>
<proteinExistence type="predicted"/>